<dbReference type="Pfam" id="PF00067">
    <property type="entry name" value="p450"/>
    <property type="match status" value="1"/>
</dbReference>
<reference evidence="5" key="1">
    <citation type="submission" date="2021-05" db="EMBL/GenBank/DDBJ databases">
        <authorList>
            <person name="Pietrasiak N."/>
            <person name="Ward R."/>
            <person name="Stajich J.E."/>
            <person name="Kurbessoian T."/>
        </authorList>
    </citation>
    <scope>NUCLEOTIDE SEQUENCE</scope>
    <source>
        <strain evidence="5">UHER 2000/2452</strain>
    </source>
</reference>
<dbReference type="Proteomes" id="UP000757435">
    <property type="component" value="Unassembled WGS sequence"/>
</dbReference>
<dbReference type="GO" id="GO:0005506">
    <property type="term" value="F:iron ion binding"/>
    <property type="evidence" value="ECO:0007669"/>
    <property type="project" value="InterPro"/>
</dbReference>
<evidence type="ECO:0000313" key="6">
    <source>
        <dbReference type="Proteomes" id="UP000757435"/>
    </source>
</evidence>
<keyword evidence="3 4" id="KW-0349">Heme</keyword>
<dbReference type="InterPro" id="IPR036396">
    <property type="entry name" value="Cyt_P450_sf"/>
</dbReference>
<dbReference type="InterPro" id="IPR017972">
    <property type="entry name" value="Cyt_P450_CS"/>
</dbReference>
<feature type="binding site" description="axial binding residue" evidence="3">
    <location>
        <position position="404"/>
    </location>
    <ligand>
        <name>heme</name>
        <dbReference type="ChEBI" id="CHEBI:30413"/>
    </ligand>
    <ligandPart>
        <name>Fe</name>
        <dbReference type="ChEBI" id="CHEBI:18248"/>
    </ligandPart>
</feature>
<dbReference type="PANTHER" id="PTHR24305:SF166">
    <property type="entry name" value="CYTOCHROME P450 12A4, MITOCHONDRIAL-RELATED"/>
    <property type="match status" value="1"/>
</dbReference>
<keyword evidence="3 4" id="KW-0479">Metal-binding</keyword>
<keyword evidence="4" id="KW-0503">Monooxygenase</keyword>
<comment type="caution">
    <text evidence="5">The sequence shown here is derived from an EMBL/GenBank/DDBJ whole genome shotgun (WGS) entry which is preliminary data.</text>
</comment>
<accession>A0A951QHP3</accession>
<dbReference type="InterPro" id="IPR002401">
    <property type="entry name" value="Cyt_P450_E_grp-I"/>
</dbReference>
<sequence length="469" mass="53379">MADPSTRSLNGPLNSPYWLRRIWGLRFIFRPFETLDARAKAYGDDYQVTAPDSKPALIYFSSPEALEDIFTARPEQLSAGRGNQVLQFLLGKHGIVLLEGEAHQRQRQLLMPPFHGDRMRSYAQVIQDITEQVMRPWTIGTTFAVRPVMQSISLQVILKAVFGLDSGQRYDQLRQVLCKMLDVFGSPVGAMLLFYPFLQKDWGAWSPWGRFLRLRQQVDDLIYAEIADRHTQPDAERTDILALLMAARDSEGQPLSNVELRDELITLLFAGHETTASALAWALYWITHLPDVRTRLLAEIDALGDKANLDPMTIARLPYLSAICQETLRLYPIAISAFPRIVKQPMTVAGYALETGTIVMPSIYLAHHRAAVYPEPKQFRPERFLERQFSPYEYLPFGGGDRRCIGSAFALFEMKLVLFELVLNMEMTIANSQPIRPIRRGLTMAPSDQLRMRVTGLRRSVSSPPLIRR</sequence>
<reference evidence="5" key="2">
    <citation type="journal article" date="2022" name="Microbiol. Resour. Announc.">
        <title>Metagenome Sequencing to Explore Phylogenomics of Terrestrial Cyanobacteria.</title>
        <authorList>
            <person name="Ward R.D."/>
            <person name="Stajich J.E."/>
            <person name="Johansen J.R."/>
            <person name="Huntemann M."/>
            <person name="Clum A."/>
            <person name="Foster B."/>
            <person name="Foster B."/>
            <person name="Roux S."/>
            <person name="Palaniappan K."/>
            <person name="Varghese N."/>
            <person name="Mukherjee S."/>
            <person name="Reddy T.B.K."/>
            <person name="Daum C."/>
            <person name="Copeland A."/>
            <person name="Chen I.A."/>
            <person name="Ivanova N.N."/>
            <person name="Kyrpides N.C."/>
            <person name="Shapiro N."/>
            <person name="Eloe-Fadrosh E.A."/>
            <person name="Pietrasiak N."/>
        </authorList>
    </citation>
    <scope>NUCLEOTIDE SEQUENCE</scope>
    <source>
        <strain evidence="5">UHER 2000/2452</strain>
    </source>
</reference>
<comment type="similarity">
    <text evidence="2 4">Belongs to the cytochrome P450 family.</text>
</comment>
<dbReference type="PROSITE" id="PS00086">
    <property type="entry name" value="CYTOCHROME_P450"/>
    <property type="match status" value="1"/>
</dbReference>
<comment type="cofactor">
    <cofactor evidence="1 3">
        <name>heme</name>
        <dbReference type="ChEBI" id="CHEBI:30413"/>
    </cofactor>
</comment>
<evidence type="ECO:0000256" key="2">
    <source>
        <dbReference type="ARBA" id="ARBA00010617"/>
    </source>
</evidence>
<dbReference type="SUPFAM" id="SSF48264">
    <property type="entry name" value="Cytochrome P450"/>
    <property type="match status" value="1"/>
</dbReference>
<keyword evidence="3 4" id="KW-0408">Iron</keyword>
<dbReference type="AlphaFoldDB" id="A0A951QHP3"/>
<dbReference type="InterPro" id="IPR050121">
    <property type="entry name" value="Cytochrome_P450_monoxygenase"/>
</dbReference>
<dbReference type="CDD" id="cd11053">
    <property type="entry name" value="CYP110-like"/>
    <property type="match status" value="1"/>
</dbReference>
<dbReference type="PANTHER" id="PTHR24305">
    <property type="entry name" value="CYTOCHROME P450"/>
    <property type="match status" value="1"/>
</dbReference>
<proteinExistence type="inferred from homology"/>
<gene>
    <name evidence="5" type="ORF">KME15_22285</name>
</gene>
<dbReference type="Gene3D" id="1.10.630.10">
    <property type="entry name" value="Cytochrome P450"/>
    <property type="match status" value="1"/>
</dbReference>
<organism evidence="5 6">
    <name type="scientific">Drouetiella hepatica Uher 2000/2452</name>
    <dbReference type="NCBI Taxonomy" id="904376"/>
    <lineage>
        <taxon>Bacteria</taxon>
        <taxon>Bacillati</taxon>
        <taxon>Cyanobacteriota</taxon>
        <taxon>Cyanophyceae</taxon>
        <taxon>Oculatellales</taxon>
        <taxon>Oculatellaceae</taxon>
        <taxon>Drouetiella</taxon>
    </lineage>
</organism>
<dbReference type="GO" id="GO:0016705">
    <property type="term" value="F:oxidoreductase activity, acting on paired donors, with incorporation or reduction of molecular oxygen"/>
    <property type="evidence" value="ECO:0007669"/>
    <property type="project" value="InterPro"/>
</dbReference>
<name>A0A951QHP3_9CYAN</name>
<dbReference type="PRINTS" id="PR00463">
    <property type="entry name" value="EP450I"/>
</dbReference>
<dbReference type="PRINTS" id="PR00385">
    <property type="entry name" value="P450"/>
</dbReference>
<keyword evidence="4" id="KW-0560">Oxidoreductase</keyword>
<evidence type="ECO:0000256" key="1">
    <source>
        <dbReference type="ARBA" id="ARBA00001971"/>
    </source>
</evidence>
<evidence type="ECO:0000313" key="5">
    <source>
        <dbReference type="EMBL" id="MBW4661413.1"/>
    </source>
</evidence>
<dbReference type="GO" id="GO:0004497">
    <property type="term" value="F:monooxygenase activity"/>
    <property type="evidence" value="ECO:0007669"/>
    <property type="project" value="UniProtKB-KW"/>
</dbReference>
<evidence type="ECO:0000256" key="3">
    <source>
        <dbReference type="PIRSR" id="PIRSR602401-1"/>
    </source>
</evidence>
<dbReference type="EMBL" id="JAHHHD010000036">
    <property type="protein sequence ID" value="MBW4661413.1"/>
    <property type="molecule type" value="Genomic_DNA"/>
</dbReference>
<evidence type="ECO:0000256" key="4">
    <source>
        <dbReference type="RuleBase" id="RU000461"/>
    </source>
</evidence>
<protein>
    <submittedName>
        <fullName evidence="5">Cytochrome P450</fullName>
    </submittedName>
</protein>
<dbReference type="GO" id="GO:0020037">
    <property type="term" value="F:heme binding"/>
    <property type="evidence" value="ECO:0007669"/>
    <property type="project" value="InterPro"/>
</dbReference>
<dbReference type="InterPro" id="IPR001128">
    <property type="entry name" value="Cyt_P450"/>
</dbReference>